<reference evidence="3 4" key="1">
    <citation type="journal article" date="2014" name="BMC Genomics">
        <title>Comparative genome sequencing reveals chemotype-specific gene clusters in the toxigenic black mold Stachybotrys.</title>
        <authorList>
            <person name="Semeiks J."/>
            <person name="Borek D."/>
            <person name="Otwinowski Z."/>
            <person name="Grishin N.V."/>
        </authorList>
    </citation>
    <scope>NUCLEOTIDE SEQUENCE [LARGE SCALE GENOMIC DNA]</scope>
    <source>
        <strain evidence="3 4">IBT 40285</strain>
    </source>
</reference>
<dbReference type="GO" id="GO:0022857">
    <property type="term" value="F:transmembrane transporter activity"/>
    <property type="evidence" value="ECO:0007669"/>
    <property type="project" value="InterPro"/>
</dbReference>
<dbReference type="HOGENOM" id="CLU_916924_0_0_1"/>
<name>A0A084QVA4_STAC4</name>
<feature type="transmembrane region" description="Helical" evidence="2">
    <location>
        <begin position="331"/>
        <end position="353"/>
    </location>
</feature>
<accession>A0A084QVA4</accession>
<evidence type="ECO:0000313" key="4">
    <source>
        <dbReference type="Proteomes" id="UP000028524"/>
    </source>
</evidence>
<feature type="transmembrane region" description="Helical" evidence="2">
    <location>
        <begin position="211"/>
        <end position="233"/>
    </location>
</feature>
<evidence type="ECO:0000256" key="1">
    <source>
        <dbReference type="ARBA" id="ARBA00004141"/>
    </source>
</evidence>
<feature type="transmembrane region" description="Helical" evidence="2">
    <location>
        <begin position="109"/>
        <end position="129"/>
    </location>
</feature>
<feature type="transmembrane region" description="Helical" evidence="2">
    <location>
        <begin position="300"/>
        <end position="319"/>
    </location>
</feature>
<feature type="transmembrane region" description="Helical" evidence="2">
    <location>
        <begin position="173"/>
        <end position="199"/>
    </location>
</feature>
<feature type="transmembrane region" description="Helical" evidence="2">
    <location>
        <begin position="240"/>
        <end position="258"/>
    </location>
</feature>
<evidence type="ECO:0008006" key="5">
    <source>
        <dbReference type="Google" id="ProtNLM"/>
    </source>
</evidence>
<sequence length="357" mass="39023">MAGLANSLGVVAVEYLRTDDYLVEGEDLIWIGAVQVKPPFGNQNQGLTEYLVDHLDALDWSSIATAELLNYYHKHRGIVLGLQQSTSYLGGIFWVWVLNQSFPQLGIRVAQIKLAAICAASLLPACVFLDRSPGVGRKQPAFQPLQNRIPLKEPITYVWSLLRQRLRTISCKYQLPVAMLHCAMVLIHIGTLVFCFFLIPASLDRLNDGGVGTMIVAVCQGGEFLGRWAIFYLGDRWGNFNTLSAFSASTAGMIALFAQAKTTVSCVTATFLFGFSQGGLLVLGAACLSEMPDAAPADRIDALAVAYSIGTFLLPPISARLMLLGERFEPLLWVACGAVGIGSAVVFLLRFWVEWQR</sequence>
<dbReference type="SUPFAM" id="SSF103473">
    <property type="entry name" value="MFS general substrate transporter"/>
    <property type="match status" value="1"/>
</dbReference>
<dbReference type="GO" id="GO:0016020">
    <property type="term" value="C:membrane"/>
    <property type="evidence" value="ECO:0007669"/>
    <property type="project" value="UniProtKB-SubCell"/>
</dbReference>
<dbReference type="InParanoid" id="A0A084QVA4"/>
<protein>
    <recommendedName>
        <fullName evidence="5">Major facilitator superfamily (MFS) profile domain-containing protein</fullName>
    </recommendedName>
</protein>
<comment type="subcellular location">
    <subcellularLocation>
        <location evidence="1">Membrane</location>
        <topology evidence="1">Multi-pass membrane protein</topology>
    </subcellularLocation>
</comment>
<keyword evidence="2" id="KW-1133">Transmembrane helix</keyword>
<dbReference type="EMBL" id="KL660079">
    <property type="protein sequence ID" value="KFA67889.1"/>
    <property type="molecule type" value="Genomic_DNA"/>
</dbReference>
<dbReference type="Pfam" id="PF07690">
    <property type="entry name" value="MFS_1"/>
    <property type="match status" value="1"/>
</dbReference>
<dbReference type="InterPro" id="IPR036259">
    <property type="entry name" value="MFS_trans_sf"/>
</dbReference>
<dbReference type="AlphaFoldDB" id="A0A084QVA4"/>
<dbReference type="Gene3D" id="1.20.1250.20">
    <property type="entry name" value="MFS general substrate transporter like domains"/>
    <property type="match status" value="1"/>
</dbReference>
<proteinExistence type="predicted"/>
<evidence type="ECO:0000313" key="3">
    <source>
        <dbReference type="EMBL" id="KFA67889.1"/>
    </source>
</evidence>
<feature type="transmembrane region" description="Helical" evidence="2">
    <location>
        <begin position="78"/>
        <end position="97"/>
    </location>
</feature>
<dbReference type="InterPro" id="IPR011701">
    <property type="entry name" value="MFS"/>
</dbReference>
<organism evidence="3 4">
    <name type="scientific">Stachybotrys chlorohalonatus (strain IBT 40285)</name>
    <dbReference type="NCBI Taxonomy" id="1283841"/>
    <lineage>
        <taxon>Eukaryota</taxon>
        <taxon>Fungi</taxon>
        <taxon>Dikarya</taxon>
        <taxon>Ascomycota</taxon>
        <taxon>Pezizomycotina</taxon>
        <taxon>Sordariomycetes</taxon>
        <taxon>Hypocreomycetidae</taxon>
        <taxon>Hypocreales</taxon>
        <taxon>Stachybotryaceae</taxon>
        <taxon>Stachybotrys</taxon>
    </lineage>
</organism>
<keyword evidence="2" id="KW-0472">Membrane</keyword>
<dbReference type="OrthoDB" id="10294686at2759"/>
<keyword evidence="2" id="KW-0812">Transmembrane</keyword>
<evidence type="ECO:0000256" key="2">
    <source>
        <dbReference type="SAM" id="Phobius"/>
    </source>
</evidence>
<gene>
    <name evidence="3" type="ORF">S40285_10173</name>
</gene>
<keyword evidence="4" id="KW-1185">Reference proteome</keyword>
<dbReference type="Proteomes" id="UP000028524">
    <property type="component" value="Unassembled WGS sequence"/>
</dbReference>
<feature type="transmembrane region" description="Helical" evidence="2">
    <location>
        <begin position="270"/>
        <end position="288"/>
    </location>
</feature>